<gene>
    <name evidence="1" type="ORF">BN1221_03457c</name>
</gene>
<evidence type="ECO:0000313" key="1">
    <source>
        <dbReference type="EMBL" id="CPR18882.1"/>
    </source>
</evidence>
<reference evidence="2" key="1">
    <citation type="submission" date="2015-01" db="EMBL/GenBank/DDBJ databases">
        <authorList>
            <person name="Paterson Steve"/>
        </authorList>
    </citation>
    <scope>NUCLEOTIDE SEQUENCE [LARGE SCALE GENOMIC DNA]</scope>
    <source>
        <strain evidence="2">OBR1</strain>
    </source>
</reference>
<proteinExistence type="predicted"/>
<sequence>MPESRCAVVMTPVAVLPHQSMLPISFKITKQQTQSFEQ</sequence>
<dbReference type="AlphaFoldDB" id="A0A0G4JYL7"/>
<dbReference type="Proteomes" id="UP000044377">
    <property type="component" value="Unassembled WGS sequence"/>
</dbReference>
<keyword evidence="2" id="KW-1185">Reference proteome</keyword>
<name>A0A0G4JYL7_9GAMM</name>
<organism evidence="1 2">
    <name type="scientific">Brenneria goodwinii</name>
    <dbReference type="NCBI Taxonomy" id="1109412"/>
    <lineage>
        <taxon>Bacteria</taxon>
        <taxon>Pseudomonadati</taxon>
        <taxon>Pseudomonadota</taxon>
        <taxon>Gammaproteobacteria</taxon>
        <taxon>Enterobacterales</taxon>
        <taxon>Pectobacteriaceae</taxon>
        <taxon>Brenneria</taxon>
    </lineage>
</organism>
<protein>
    <submittedName>
        <fullName evidence="1">Uncharacterized protein</fullName>
    </submittedName>
</protein>
<dbReference type="EMBL" id="CGIG01000001">
    <property type="protein sequence ID" value="CPR18882.1"/>
    <property type="molecule type" value="Genomic_DNA"/>
</dbReference>
<evidence type="ECO:0000313" key="2">
    <source>
        <dbReference type="Proteomes" id="UP000044377"/>
    </source>
</evidence>
<accession>A0A0G4JYL7</accession>